<evidence type="ECO:0000313" key="4">
    <source>
        <dbReference type="Proteomes" id="UP000190667"/>
    </source>
</evidence>
<dbReference type="SUPFAM" id="SSF47413">
    <property type="entry name" value="lambda repressor-like DNA-binding domains"/>
    <property type="match status" value="1"/>
</dbReference>
<dbReference type="Pfam" id="PF01381">
    <property type="entry name" value="HTH_3"/>
    <property type="match status" value="1"/>
</dbReference>
<sequence length="182" mass="19823">MNTPIAMIAHSLVRERQRKGLSQGELARQAGVAKSTLSQLEAGNGNPSIETLWSLCVALDIPFANLMMEPQITTRLVRRGEGLTVAAEQADYQAILLATCPPGARRDIYQVESQPGNGRCSLPHLPGTVEHIIITHGRALVGLSDRPVELNVGDYLCYPADHAHIFRALEADTRAVMIIEHV</sequence>
<dbReference type="SUPFAM" id="SSF51182">
    <property type="entry name" value="RmlC-like cupins"/>
    <property type="match status" value="1"/>
</dbReference>
<gene>
    <name evidence="3" type="ORF">BTJ39_06980</name>
</gene>
<dbReference type="PANTHER" id="PTHR46797:SF1">
    <property type="entry name" value="METHYLPHOSPHONATE SYNTHASE"/>
    <property type="match status" value="1"/>
</dbReference>
<dbReference type="OrthoDB" id="9792093at2"/>
<dbReference type="GO" id="GO:0005829">
    <property type="term" value="C:cytosol"/>
    <property type="evidence" value="ECO:0007669"/>
    <property type="project" value="TreeGrafter"/>
</dbReference>
<accession>A0A1S8YNS0</accession>
<evidence type="ECO:0000259" key="2">
    <source>
        <dbReference type="PROSITE" id="PS50943"/>
    </source>
</evidence>
<evidence type="ECO:0000313" key="3">
    <source>
        <dbReference type="EMBL" id="OON40811.1"/>
    </source>
</evidence>
<dbReference type="Gene3D" id="2.60.120.10">
    <property type="entry name" value="Jelly Rolls"/>
    <property type="match status" value="1"/>
</dbReference>
<name>A0A1S8YNS0_9GAMM</name>
<dbReference type="PANTHER" id="PTHR46797">
    <property type="entry name" value="HTH-TYPE TRANSCRIPTIONAL REGULATOR"/>
    <property type="match status" value="1"/>
</dbReference>
<dbReference type="InterPro" id="IPR050807">
    <property type="entry name" value="TransReg_Diox_bact_type"/>
</dbReference>
<dbReference type="InterPro" id="IPR010982">
    <property type="entry name" value="Lambda_DNA-bd_dom_sf"/>
</dbReference>
<dbReference type="PROSITE" id="PS50943">
    <property type="entry name" value="HTH_CROC1"/>
    <property type="match status" value="1"/>
</dbReference>
<keyword evidence="1" id="KW-0238">DNA-binding</keyword>
<dbReference type="Gene3D" id="1.10.260.40">
    <property type="entry name" value="lambda repressor-like DNA-binding domains"/>
    <property type="match status" value="1"/>
</dbReference>
<dbReference type="GO" id="GO:0003677">
    <property type="term" value="F:DNA binding"/>
    <property type="evidence" value="ECO:0007669"/>
    <property type="project" value="UniProtKB-KW"/>
</dbReference>
<keyword evidence="4" id="KW-1185">Reference proteome</keyword>
<dbReference type="Proteomes" id="UP000190667">
    <property type="component" value="Unassembled WGS sequence"/>
</dbReference>
<dbReference type="STRING" id="1926881.BTJ39_06980"/>
<dbReference type="CDD" id="cd00093">
    <property type="entry name" value="HTH_XRE"/>
    <property type="match status" value="1"/>
</dbReference>
<dbReference type="CDD" id="cd02209">
    <property type="entry name" value="cupin_XRE_C"/>
    <property type="match status" value="1"/>
</dbReference>
<organism evidence="3 4">
    <name type="scientific">Izhakiella australiensis</name>
    <dbReference type="NCBI Taxonomy" id="1926881"/>
    <lineage>
        <taxon>Bacteria</taxon>
        <taxon>Pseudomonadati</taxon>
        <taxon>Pseudomonadota</taxon>
        <taxon>Gammaproteobacteria</taxon>
        <taxon>Enterobacterales</taxon>
        <taxon>Erwiniaceae</taxon>
        <taxon>Izhakiella</taxon>
    </lineage>
</organism>
<dbReference type="GO" id="GO:0003700">
    <property type="term" value="F:DNA-binding transcription factor activity"/>
    <property type="evidence" value="ECO:0007669"/>
    <property type="project" value="TreeGrafter"/>
</dbReference>
<proteinExistence type="predicted"/>
<dbReference type="InterPro" id="IPR001387">
    <property type="entry name" value="Cro/C1-type_HTH"/>
</dbReference>
<dbReference type="SMART" id="SM00530">
    <property type="entry name" value="HTH_XRE"/>
    <property type="match status" value="1"/>
</dbReference>
<dbReference type="EMBL" id="MRUL01000003">
    <property type="protein sequence ID" value="OON40811.1"/>
    <property type="molecule type" value="Genomic_DNA"/>
</dbReference>
<dbReference type="RefSeq" id="WP_078001947.1">
    <property type="nucleotide sequence ID" value="NZ_MRUL01000003.1"/>
</dbReference>
<dbReference type="InterPro" id="IPR011051">
    <property type="entry name" value="RmlC_Cupin_sf"/>
</dbReference>
<comment type="caution">
    <text evidence="3">The sequence shown here is derived from an EMBL/GenBank/DDBJ whole genome shotgun (WGS) entry which is preliminary data.</text>
</comment>
<evidence type="ECO:0000256" key="1">
    <source>
        <dbReference type="ARBA" id="ARBA00023125"/>
    </source>
</evidence>
<dbReference type="AlphaFoldDB" id="A0A1S8YNS0"/>
<protein>
    <submittedName>
        <fullName evidence="3">Transcriptional regulator</fullName>
    </submittedName>
</protein>
<feature type="domain" description="HTH cro/C1-type" evidence="2">
    <location>
        <begin position="12"/>
        <end position="66"/>
    </location>
</feature>
<reference evidence="3 4" key="1">
    <citation type="submission" date="2016-12" db="EMBL/GenBank/DDBJ databases">
        <title>Izhakiella australiana sp. nov. of genus Izhakiella isolated from Australian desert.</title>
        <authorList>
            <person name="Ji M."/>
        </authorList>
    </citation>
    <scope>NUCLEOTIDE SEQUENCE [LARGE SCALE GENOMIC DNA]</scope>
    <source>
        <strain evidence="3 4">D4N98</strain>
    </source>
</reference>
<dbReference type="InterPro" id="IPR014710">
    <property type="entry name" value="RmlC-like_jellyroll"/>
</dbReference>